<reference evidence="5 6" key="1">
    <citation type="submission" date="2017-02" db="EMBL/GenBank/DDBJ databases">
        <authorList>
            <person name="Peterson S.W."/>
        </authorList>
    </citation>
    <scope>NUCLEOTIDE SEQUENCE [LARGE SCALE GENOMIC DNA]</scope>
    <source>
        <strain evidence="5 6">USBA 369</strain>
    </source>
</reference>
<dbReference type="GO" id="GO:0048027">
    <property type="term" value="F:mRNA 5'-UTR binding"/>
    <property type="evidence" value="ECO:0007669"/>
    <property type="project" value="UniProtKB-UniRule"/>
</dbReference>
<dbReference type="EMBL" id="FUXL01000003">
    <property type="protein sequence ID" value="SJZ82134.1"/>
    <property type="molecule type" value="Genomic_DNA"/>
</dbReference>
<dbReference type="PIRSF" id="PIRSF009533">
    <property type="entry name" value="FlbT"/>
    <property type="match status" value="1"/>
</dbReference>
<dbReference type="InterPro" id="IPR009967">
    <property type="entry name" value="Flagellum_FlbT"/>
</dbReference>
<proteinExistence type="inferred from homology"/>
<comment type="similarity">
    <text evidence="4">Belongs to the FlbT family.</text>
</comment>
<dbReference type="RefSeq" id="WP_078707276.1">
    <property type="nucleotide sequence ID" value="NZ_FUXL01000003.1"/>
</dbReference>
<protein>
    <recommendedName>
        <fullName evidence="4">Probable flagellum biosynthesis repressor protein FlbT</fullName>
    </recommendedName>
</protein>
<sequence length="152" mass="16955">MSVLRISLRAGEKIFVNGAVMRVDRKTSIEFLNDVVFLLEGHVLQAEDATTSLRQLYFIIQMILIDPANADEARTMFARSNELLLSAFTNDEILDGLNDIADMIGRNRPFDALKRLRALIPIEDAIIAGAPVPEVSDERFARPSRLVQGARS</sequence>
<gene>
    <name evidence="4" type="primary">flbT</name>
    <name evidence="5" type="ORF">SAMN05428963_103164</name>
</gene>
<accession>A0A1T4NSG2</accession>
<keyword evidence="5" id="KW-0282">Flagellum</keyword>
<evidence type="ECO:0000256" key="3">
    <source>
        <dbReference type="ARBA" id="ARBA00022884"/>
    </source>
</evidence>
<evidence type="ECO:0000313" key="5">
    <source>
        <dbReference type="EMBL" id="SJZ82134.1"/>
    </source>
</evidence>
<evidence type="ECO:0000256" key="4">
    <source>
        <dbReference type="HAMAP-Rule" id="MF_00783"/>
    </source>
</evidence>
<dbReference type="OrthoDB" id="7932924at2"/>
<dbReference type="Proteomes" id="UP000190135">
    <property type="component" value="Unassembled WGS sequence"/>
</dbReference>
<organism evidence="5 6">
    <name type="scientific">Consotaella salsifontis</name>
    <dbReference type="NCBI Taxonomy" id="1365950"/>
    <lineage>
        <taxon>Bacteria</taxon>
        <taxon>Pseudomonadati</taxon>
        <taxon>Pseudomonadota</taxon>
        <taxon>Alphaproteobacteria</taxon>
        <taxon>Hyphomicrobiales</taxon>
        <taxon>Aurantimonadaceae</taxon>
        <taxon>Consotaella</taxon>
    </lineage>
</organism>
<keyword evidence="5" id="KW-0966">Cell projection</keyword>
<dbReference type="GO" id="GO:0044781">
    <property type="term" value="P:bacterial-type flagellum organization"/>
    <property type="evidence" value="ECO:0007669"/>
    <property type="project" value="UniProtKB-KW"/>
</dbReference>
<keyword evidence="6" id="KW-1185">Reference proteome</keyword>
<keyword evidence="2 4" id="KW-1005">Bacterial flagellum biogenesis</keyword>
<evidence type="ECO:0000256" key="1">
    <source>
        <dbReference type="ARBA" id="ARBA00022491"/>
    </source>
</evidence>
<comment type="function">
    <text evidence="4">Has a post-transcriptional repressor function in flagellum biogenesis. Associates with the 5'-UTR of fljK mRNA and promotes its degradation.</text>
</comment>
<keyword evidence="5" id="KW-0969">Cilium</keyword>
<evidence type="ECO:0000256" key="2">
    <source>
        <dbReference type="ARBA" id="ARBA00022795"/>
    </source>
</evidence>
<dbReference type="AlphaFoldDB" id="A0A1T4NSG2"/>
<dbReference type="Pfam" id="PF07378">
    <property type="entry name" value="FlbT"/>
    <property type="match status" value="1"/>
</dbReference>
<dbReference type="STRING" id="1365950.SAMN05428963_103164"/>
<dbReference type="NCBIfam" id="NF001995">
    <property type="entry name" value="PRK00794.1-1"/>
    <property type="match status" value="1"/>
</dbReference>
<name>A0A1T4NSG2_9HYPH</name>
<dbReference type="GO" id="GO:1902209">
    <property type="term" value="P:negative regulation of bacterial-type flagellum assembly"/>
    <property type="evidence" value="ECO:0007669"/>
    <property type="project" value="UniProtKB-UniRule"/>
</dbReference>
<evidence type="ECO:0000313" key="6">
    <source>
        <dbReference type="Proteomes" id="UP000190135"/>
    </source>
</evidence>
<keyword evidence="3 4" id="KW-0694">RNA-binding</keyword>
<dbReference type="HAMAP" id="MF_00783">
    <property type="entry name" value="FlbT"/>
    <property type="match status" value="1"/>
</dbReference>
<keyword evidence="1 4" id="KW-0678">Repressor</keyword>
<dbReference type="GO" id="GO:0006402">
    <property type="term" value="P:mRNA catabolic process"/>
    <property type="evidence" value="ECO:0007669"/>
    <property type="project" value="InterPro"/>
</dbReference>